<evidence type="ECO:0000313" key="1">
    <source>
        <dbReference type="EMBL" id="MBB5263228.1"/>
    </source>
</evidence>
<evidence type="ECO:0000313" key="2">
    <source>
        <dbReference type="Proteomes" id="UP000543642"/>
    </source>
</evidence>
<accession>A0A7W8M3M1</accession>
<dbReference type="SUPFAM" id="SSF52833">
    <property type="entry name" value="Thioredoxin-like"/>
    <property type="match status" value="1"/>
</dbReference>
<gene>
    <name evidence="1" type="ORF">HNP82_000322</name>
</gene>
<dbReference type="RefSeq" id="WP_183770734.1">
    <property type="nucleotide sequence ID" value="NZ_CAWVEG010000114.1"/>
</dbReference>
<dbReference type="EMBL" id="JACHFW010000001">
    <property type="protein sequence ID" value="MBB5263228.1"/>
    <property type="molecule type" value="Genomic_DNA"/>
</dbReference>
<keyword evidence="2" id="KW-1185">Reference proteome</keyword>
<proteinExistence type="predicted"/>
<dbReference type="AlphaFoldDB" id="A0A7W8M3M1"/>
<dbReference type="Proteomes" id="UP000543642">
    <property type="component" value="Unassembled WGS sequence"/>
</dbReference>
<organism evidence="1 2">
    <name type="scientific">Catenibacillus scindens</name>
    <dbReference type="NCBI Taxonomy" id="673271"/>
    <lineage>
        <taxon>Bacteria</taxon>
        <taxon>Bacillati</taxon>
        <taxon>Bacillota</taxon>
        <taxon>Clostridia</taxon>
        <taxon>Lachnospirales</taxon>
        <taxon>Lachnospiraceae</taxon>
        <taxon>Catenibacillus</taxon>
    </lineage>
</organism>
<reference evidence="1 2" key="1">
    <citation type="submission" date="2020-08" db="EMBL/GenBank/DDBJ databases">
        <title>Genomic Encyclopedia of Type Strains, Phase IV (KMG-IV): sequencing the most valuable type-strain genomes for metagenomic binning, comparative biology and taxonomic classification.</title>
        <authorList>
            <person name="Goeker M."/>
        </authorList>
    </citation>
    <scope>NUCLEOTIDE SEQUENCE [LARGE SCALE GENOMIC DNA]</scope>
    <source>
        <strain evidence="1 2">DSM 106146</strain>
    </source>
</reference>
<comment type="caution">
    <text evidence="1">The sequence shown here is derived from an EMBL/GenBank/DDBJ whole genome shotgun (WGS) entry which is preliminary data.</text>
</comment>
<dbReference type="CDD" id="cd02980">
    <property type="entry name" value="TRX_Fd_family"/>
    <property type="match status" value="1"/>
</dbReference>
<dbReference type="Pfam" id="PF01257">
    <property type="entry name" value="2Fe-2S_thioredx"/>
    <property type="match status" value="1"/>
</dbReference>
<name>A0A7W8M3M1_9FIRM</name>
<keyword evidence="1" id="KW-0830">Ubiquinone</keyword>
<dbReference type="Gene3D" id="3.40.30.10">
    <property type="entry name" value="Glutaredoxin"/>
    <property type="match status" value="1"/>
</dbReference>
<dbReference type="InterPro" id="IPR036249">
    <property type="entry name" value="Thioredoxin-like_sf"/>
</dbReference>
<protein>
    <submittedName>
        <fullName evidence="1">NADH:ubiquinone oxidoreductase subunit E</fullName>
    </submittedName>
</protein>
<sequence length="79" mass="8536">MLVTICIGSSCHLKGSRDVISILERLISLHGISDKVELTGSFCMGECAKGVCVKVDDELYSVSPATAETFFNEQILGRI</sequence>